<evidence type="ECO:0000256" key="1">
    <source>
        <dbReference type="ARBA" id="ARBA00022475"/>
    </source>
</evidence>
<dbReference type="InterPro" id="IPR005534">
    <property type="entry name" value="Curli_assmbl/transp-comp_CsgG"/>
</dbReference>
<dbReference type="PANTHER" id="PTHR41164">
    <property type="entry name" value="CURLI PRODUCTION ASSEMBLY/TRANSPORT COMPONENT CSGG"/>
    <property type="match status" value="1"/>
</dbReference>
<dbReference type="EMBL" id="CP051206">
    <property type="protein sequence ID" value="QJB46164.1"/>
    <property type="molecule type" value="Genomic_DNA"/>
</dbReference>
<dbReference type="KEGG" id="dfs:HGD76_20290"/>
<dbReference type="AlphaFoldDB" id="A0A6H2C587"/>
<evidence type="ECO:0000256" key="3">
    <source>
        <dbReference type="ARBA" id="ARBA00023136"/>
    </source>
</evidence>
<organism evidence="7 8">
    <name type="scientific">Dolichospermum flos-aquae CCAP 1403/13F</name>
    <dbReference type="NCBI Taxonomy" id="315271"/>
    <lineage>
        <taxon>Bacteria</taxon>
        <taxon>Bacillati</taxon>
        <taxon>Cyanobacteriota</taxon>
        <taxon>Cyanophyceae</taxon>
        <taxon>Nostocales</taxon>
        <taxon>Aphanizomenonaceae</taxon>
        <taxon>Dolichospermum</taxon>
    </lineage>
</organism>
<keyword evidence="1" id="KW-1003">Cell membrane</keyword>
<keyword evidence="4" id="KW-0564">Palmitate</keyword>
<keyword evidence="3" id="KW-0472">Membrane</keyword>
<dbReference type="GO" id="GO:0030288">
    <property type="term" value="C:outer membrane-bounded periplasmic space"/>
    <property type="evidence" value="ECO:0007669"/>
    <property type="project" value="InterPro"/>
</dbReference>
<evidence type="ECO:0000313" key="7">
    <source>
        <dbReference type="EMBL" id="QJB46164.1"/>
    </source>
</evidence>
<feature type="chain" id="PRO_5026022220" evidence="6">
    <location>
        <begin position="35"/>
        <end position="263"/>
    </location>
</feature>
<name>A0A6H2C587_DOLFA</name>
<keyword evidence="2 6" id="KW-0732">Signal</keyword>
<evidence type="ECO:0000313" key="8">
    <source>
        <dbReference type="Proteomes" id="UP000502433"/>
    </source>
</evidence>
<reference evidence="7 8" key="1">
    <citation type="submission" date="2020-04" db="EMBL/GenBank/DDBJ databases">
        <title>Genome-Wide Identification of 5-Methylcytosine Sites in Bacterial Genomes By High-Throughput Sequencing of MspJI Restriction Fragments.</title>
        <authorList>
            <person name="Wu V."/>
        </authorList>
    </citation>
    <scope>NUCLEOTIDE SEQUENCE [LARGE SCALE GENOMIC DNA]</scope>
    <source>
        <strain evidence="7 8">CCAP 1403/13f</strain>
    </source>
</reference>
<gene>
    <name evidence="7" type="ORF">HGD76_20290</name>
</gene>
<evidence type="ECO:0000256" key="4">
    <source>
        <dbReference type="ARBA" id="ARBA00023139"/>
    </source>
</evidence>
<reference evidence="7 8" key="2">
    <citation type="submission" date="2020-04" db="EMBL/GenBank/DDBJ databases">
        <authorList>
            <person name="Fomenkov A."/>
            <person name="Anton B.P."/>
            <person name="Roberts R.J."/>
        </authorList>
    </citation>
    <scope>NUCLEOTIDE SEQUENCE [LARGE SCALE GENOMIC DNA]</scope>
    <source>
        <strain evidence="7 8">CCAP 1403/13f</strain>
    </source>
</reference>
<accession>A0A6H2C587</accession>
<sequence length="263" mass="28377">MKTSSLYQSLSRNTAIALATVTLSLSISSLNAFAQEKPRISVPDFKNETNSNWWWWNSNTSQQLADALSNELTSTGKFTVVERQKLGAVLSEQELAQAGLVRKETGAKKGELTGAKYIILGKVTAYEEGVKKESGGLGISGIRIGRFGLGGGTRKEKEKAYVAIDLRVVDSSNGEVVYSRTVEGLATSESKSNAGGISFSGINIGGDNQKTTKAPVGKALRAGLVEITNYLSCVMVDKGSCVAEFEKKEQRRRENTQKVLELE</sequence>
<evidence type="ECO:0000256" key="6">
    <source>
        <dbReference type="SAM" id="SignalP"/>
    </source>
</evidence>
<dbReference type="RefSeq" id="WP_168696838.1">
    <property type="nucleotide sequence ID" value="NZ_CP051206.1"/>
</dbReference>
<evidence type="ECO:0000256" key="2">
    <source>
        <dbReference type="ARBA" id="ARBA00022729"/>
    </source>
</evidence>
<dbReference type="Gene3D" id="3.40.50.10610">
    <property type="entry name" value="ABC-type transport auxiliary lipoprotein component"/>
    <property type="match status" value="2"/>
</dbReference>
<dbReference type="PANTHER" id="PTHR41164:SF1">
    <property type="entry name" value="CURLI PRODUCTION ASSEMBLY_TRANSPORT COMPONENT CSGG"/>
    <property type="match status" value="1"/>
</dbReference>
<protein>
    <submittedName>
        <fullName evidence="7">Penicillin-binding protein activator LpoB</fullName>
    </submittedName>
</protein>
<dbReference type="Proteomes" id="UP000502433">
    <property type="component" value="Chromosome"/>
</dbReference>
<feature type="signal peptide" evidence="6">
    <location>
        <begin position="1"/>
        <end position="34"/>
    </location>
</feature>
<proteinExistence type="predicted"/>
<dbReference type="Pfam" id="PF03783">
    <property type="entry name" value="CsgG"/>
    <property type="match status" value="1"/>
</dbReference>
<evidence type="ECO:0000256" key="5">
    <source>
        <dbReference type="ARBA" id="ARBA00023288"/>
    </source>
</evidence>
<keyword evidence="5" id="KW-0449">Lipoprotein</keyword>